<dbReference type="SMART" id="SM00324">
    <property type="entry name" value="RhoGAP"/>
    <property type="match status" value="1"/>
</dbReference>
<dbReference type="PANTHER" id="PTHR45808">
    <property type="entry name" value="RHO GTPASE-ACTIVATING PROTEIN 68F"/>
    <property type="match status" value="1"/>
</dbReference>
<dbReference type="PANTHER" id="PTHR45808:SF2">
    <property type="entry name" value="RHO GTPASE-ACTIVATING PROTEIN 68F"/>
    <property type="match status" value="1"/>
</dbReference>
<gene>
    <name evidence="3" type="ORF">BON22_2044</name>
</gene>
<feature type="compositionally biased region" description="Low complexity" evidence="1">
    <location>
        <begin position="445"/>
        <end position="470"/>
    </location>
</feature>
<evidence type="ECO:0000259" key="2">
    <source>
        <dbReference type="PROSITE" id="PS50238"/>
    </source>
</evidence>
<accession>A0A1V2L7R7</accession>
<dbReference type="AlphaFoldDB" id="A0A1V2L7R7"/>
<dbReference type="InterPro" id="IPR036865">
    <property type="entry name" value="CRAL-TRIO_dom_sf"/>
</dbReference>
<feature type="region of interest" description="Disordered" evidence="1">
    <location>
        <begin position="374"/>
        <end position="493"/>
    </location>
</feature>
<dbReference type="InterPro" id="IPR008936">
    <property type="entry name" value="Rho_GTPase_activation_prot"/>
</dbReference>
<reference evidence="4" key="1">
    <citation type="journal article" date="2017" name="Genome Announc.">
        <title>Genome sequences of Cyberlindnera fabianii 65, Pichia kudriavzevii 129, and Saccharomyces cerevisiae 131 isolated from fermented masau fruits in Zimbabwe.</title>
        <authorList>
            <person name="van Rijswijck I.M.H."/>
            <person name="Derks M.F.L."/>
            <person name="Abee T."/>
            <person name="de Ridder D."/>
            <person name="Smid E.J."/>
        </authorList>
    </citation>
    <scope>NUCLEOTIDE SEQUENCE [LARGE SCALE GENOMIC DNA]</scope>
    <source>
        <strain evidence="4">65</strain>
    </source>
</reference>
<dbReference type="EMBL" id="MPUK01000003">
    <property type="protein sequence ID" value="ONH67903.1"/>
    <property type="molecule type" value="Genomic_DNA"/>
</dbReference>
<evidence type="ECO:0000313" key="3">
    <source>
        <dbReference type="EMBL" id="ONH67903.1"/>
    </source>
</evidence>
<evidence type="ECO:0000256" key="1">
    <source>
        <dbReference type="SAM" id="MobiDB-lite"/>
    </source>
</evidence>
<dbReference type="PROSITE" id="PS50238">
    <property type="entry name" value="RHOGAP"/>
    <property type="match status" value="1"/>
</dbReference>
<dbReference type="GO" id="GO:0007264">
    <property type="term" value="P:small GTPase-mediated signal transduction"/>
    <property type="evidence" value="ECO:0007669"/>
    <property type="project" value="TreeGrafter"/>
</dbReference>
<dbReference type="InterPro" id="IPR000198">
    <property type="entry name" value="RhoGAP_dom"/>
</dbReference>
<dbReference type="Gene3D" id="1.10.555.10">
    <property type="entry name" value="Rho GTPase activation protein"/>
    <property type="match status" value="1"/>
</dbReference>
<dbReference type="Gene3D" id="3.40.525.10">
    <property type="entry name" value="CRAL-TRIO lipid binding domain"/>
    <property type="match status" value="1"/>
</dbReference>
<dbReference type="STRING" id="36022.A0A1V2L7R7"/>
<proteinExistence type="predicted"/>
<feature type="domain" description="Rho-GAP" evidence="2">
    <location>
        <begin position="189"/>
        <end position="361"/>
    </location>
</feature>
<dbReference type="Pfam" id="PF13716">
    <property type="entry name" value="CRAL_TRIO_2"/>
    <property type="match status" value="1"/>
</dbReference>
<keyword evidence="4" id="KW-1185">Reference proteome</keyword>
<dbReference type="VEuPathDB" id="FungiDB:BON22_2044"/>
<sequence length="575" mass="65128">MEFHAEKAFFKSDTTDPFTNLPLYVFDSNFLPDFSNTNYDKKIVESLLVKAVKRIIRRIPQGEYALVCFTSGFKNFNNTNNTWVTALKCFQLLPDELKYNMHRAYMVHESWLVRSFSSIVSNVVHAKLFKNAPNLSVAPDQRLVYCKDLTELSKYVDITKLRIGVEVYLYDLQFTEKLIIPYTVGPKSSDYQDYLDLINERVTSRLLTEGPKNELVFTKPGNAKRLQVLIDAIERGNYLDMSQWDIHVMGSLFLNTLRKYRSPLIPIDMIELPISDDLSYTCNIFSKIVNEHDCLDTLSKIFEVLLNMVEHASVTRHTSKSLSKAITPALCQEKVSIKTNDRLLIGQRFIKNLIENWDTVVKSVHVGYTPTKEVQMRTAPTPPKPRKATSIASSASSTSNFVNTSTKPEIKKRVQIKTPSTSHDATDITELEVEVPPPMPRRPQVEPQRNVSGASVLSINSISSSESTSSLDEDLKENIAPPMPPRPSILTDSSSTEVDKLELERLNEANVLADVTASLNKLPKMQKKKGTKAETKFADGYSSMEGQRKVSKLAKLYEERLMGIHILNEMEGKNK</sequence>
<dbReference type="Proteomes" id="UP000189513">
    <property type="component" value="Unassembled WGS sequence"/>
</dbReference>
<organism evidence="3 4">
    <name type="scientific">Cyberlindnera fabianii</name>
    <name type="common">Yeast</name>
    <name type="synonym">Hansenula fabianii</name>
    <dbReference type="NCBI Taxonomy" id="36022"/>
    <lineage>
        <taxon>Eukaryota</taxon>
        <taxon>Fungi</taxon>
        <taxon>Dikarya</taxon>
        <taxon>Ascomycota</taxon>
        <taxon>Saccharomycotina</taxon>
        <taxon>Saccharomycetes</taxon>
        <taxon>Phaffomycetales</taxon>
        <taxon>Phaffomycetaceae</taxon>
        <taxon>Cyberlindnera</taxon>
    </lineage>
</organism>
<dbReference type="CDD" id="cd00159">
    <property type="entry name" value="RhoGAP"/>
    <property type="match status" value="1"/>
</dbReference>
<dbReference type="InterPro" id="IPR001251">
    <property type="entry name" value="CRAL-TRIO_dom"/>
</dbReference>
<dbReference type="SUPFAM" id="SSF48350">
    <property type="entry name" value="GTPase activation domain, GAP"/>
    <property type="match status" value="1"/>
</dbReference>
<dbReference type="GO" id="GO:0005737">
    <property type="term" value="C:cytoplasm"/>
    <property type="evidence" value="ECO:0007669"/>
    <property type="project" value="TreeGrafter"/>
</dbReference>
<dbReference type="GO" id="GO:0005096">
    <property type="term" value="F:GTPase activator activity"/>
    <property type="evidence" value="ECO:0007669"/>
    <property type="project" value="TreeGrafter"/>
</dbReference>
<protein>
    <submittedName>
        <fullName evidence="3">Protein ECM25</fullName>
    </submittedName>
</protein>
<dbReference type="OMA" id="KKISWVY"/>
<comment type="caution">
    <text evidence="3">The sequence shown here is derived from an EMBL/GenBank/DDBJ whole genome shotgun (WGS) entry which is preliminary data.</text>
</comment>
<name>A0A1V2L7R7_CYBFA</name>
<evidence type="ECO:0000313" key="4">
    <source>
        <dbReference type="Proteomes" id="UP000189513"/>
    </source>
</evidence>
<feature type="compositionally biased region" description="Low complexity" evidence="1">
    <location>
        <begin position="388"/>
        <end position="406"/>
    </location>
</feature>
<dbReference type="Pfam" id="PF00620">
    <property type="entry name" value="RhoGAP"/>
    <property type="match status" value="1"/>
</dbReference>